<comment type="cofactor">
    <cofactor evidence="16">
        <name>NH4(+)</name>
        <dbReference type="ChEBI" id="CHEBI:28938"/>
    </cofactor>
    <cofactor evidence="16">
        <name>K(+)</name>
        <dbReference type="ChEBI" id="CHEBI:29103"/>
    </cofactor>
    <text evidence="16">A monovalent cation. Ammonium or potassium.</text>
</comment>
<dbReference type="GO" id="GO:0004594">
    <property type="term" value="F:pantothenate kinase activity"/>
    <property type="evidence" value="ECO:0007669"/>
    <property type="project" value="UniProtKB-UniRule"/>
</dbReference>
<proteinExistence type="inferred from homology"/>
<evidence type="ECO:0000256" key="9">
    <source>
        <dbReference type="ARBA" id="ARBA00022741"/>
    </source>
</evidence>
<comment type="similarity">
    <text evidence="14 16">Belongs to the type III pantothenate kinase family.</text>
</comment>
<evidence type="ECO:0000256" key="15">
    <source>
        <dbReference type="ARBA" id="ARBA00040883"/>
    </source>
</evidence>
<dbReference type="AlphaFoldDB" id="A0A7D3XEX8"/>
<dbReference type="NCBIfam" id="NF009853">
    <property type="entry name" value="PRK13320.1-5"/>
    <property type="match status" value="1"/>
</dbReference>
<evidence type="ECO:0000256" key="2">
    <source>
        <dbReference type="ARBA" id="ARBA00001958"/>
    </source>
</evidence>
<evidence type="ECO:0000313" key="18">
    <source>
        <dbReference type="Proteomes" id="UP000500961"/>
    </source>
</evidence>
<dbReference type="InterPro" id="IPR004619">
    <property type="entry name" value="Type_III_PanK"/>
</dbReference>
<keyword evidence="16" id="KW-0479">Metal-binding</keyword>
<comment type="catalytic activity">
    <reaction evidence="1 16">
        <text>(R)-pantothenate + ATP = (R)-4'-phosphopantothenate + ADP + H(+)</text>
        <dbReference type="Rhea" id="RHEA:16373"/>
        <dbReference type="ChEBI" id="CHEBI:10986"/>
        <dbReference type="ChEBI" id="CHEBI:15378"/>
        <dbReference type="ChEBI" id="CHEBI:29032"/>
        <dbReference type="ChEBI" id="CHEBI:30616"/>
        <dbReference type="ChEBI" id="CHEBI:456216"/>
        <dbReference type="EC" id="2.7.1.33"/>
    </reaction>
</comment>
<keyword evidence="12 16" id="KW-0630">Potassium</keyword>
<feature type="binding site" evidence="16">
    <location>
        <begin position="92"/>
        <end position="95"/>
    </location>
    <ligand>
        <name>substrate</name>
    </ligand>
</feature>
<dbReference type="SUPFAM" id="SSF53067">
    <property type="entry name" value="Actin-like ATPase domain"/>
    <property type="match status" value="2"/>
</dbReference>
<evidence type="ECO:0000256" key="12">
    <source>
        <dbReference type="ARBA" id="ARBA00022958"/>
    </source>
</evidence>
<reference evidence="17 18" key="1">
    <citation type="submission" date="2019-07" db="EMBL/GenBank/DDBJ databases">
        <title>Thalassofilum flectens gen. nov., sp. nov., a novel moderate thermophilic anaerobe from a shallow sea hot spring in Kunashir Island (Russia), representing a new family in the order Bacteroidales, and proposal of Thalassofilacea fam. nov.</title>
        <authorList>
            <person name="Kochetkova T.V."/>
            <person name="Podosokorskaya O.A."/>
            <person name="Novikov A."/>
            <person name="Elcheninov A.G."/>
            <person name="Toshchakov S.V."/>
            <person name="Kublanov I.V."/>
        </authorList>
    </citation>
    <scope>NUCLEOTIDE SEQUENCE [LARGE SCALE GENOMIC DNA]</scope>
    <source>
        <strain evidence="17 18">38-H</strain>
    </source>
</reference>
<dbReference type="NCBIfam" id="TIGR00671">
    <property type="entry name" value="baf"/>
    <property type="match status" value="1"/>
</dbReference>
<keyword evidence="18" id="KW-1185">Reference proteome</keyword>
<comment type="cofactor">
    <cofactor evidence="2">
        <name>K(+)</name>
        <dbReference type="ChEBI" id="CHEBI:29103"/>
    </cofactor>
</comment>
<sequence>MNLVIDIGNTFTKVAVANGQDVKYFQNTLEIEIDELDRIIKEFQPNNCIVSAVGKIPVNTLMWLKQNINVHVAGINTKIPIENKYSTPETLGFDRLALAVGAATLFPNKNVLVIDAGTAITYDFVTKSGVYLGGAISPGLQMRFKALHNFTAKLPLIEKVEKTEIIGTTTQTCVSSGVVNGALFEIDGYIHQISSIYDDCVVVLTGGDSNFLANNLKNSIFVNQYLLIIGLNRILDFNVQNSI</sequence>
<dbReference type="GO" id="GO:0005737">
    <property type="term" value="C:cytoplasm"/>
    <property type="evidence" value="ECO:0007669"/>
    <property type="project" value="UniProtKB-SubCell"/>
</dbReference>
<evidence type="ECO:0000256" key="5">
    <source>
        <dbReference type="ARBA" id="ARBA00011738"/>
    </source>
</evidence>
<dbReference type="InterPro" id="IPR043129">
    <property type="entry name" value="ATPase_NBD"/>
</dbReference>
<evidence type="ECO:0000256" key="13">
    <source>
        <dbReference type="ARBA" id="ARBA00022993"/>
    </source>
</evidence>
<keyword evidence="9 16" id="KW-0547">Nucleotide-binding</keyword>
<dbReference type="PANTHER" id="PTHR34265">
    <property type="entry name" value="TYPE III PANTOTHENATE KINASE"/>
    <property type="match status" value="1"/>
</dbReference>
<dbReference type="Pfam" id="PF03309">
    <property type="entry name" value="Pan_kinase"/>
    <property type="match status" value="1"/>
</dbReference>
<feature type="binding site" evidence="16">
    <location>
        <begin position="6"/>
        <end position="13"/>
    </location>
    <ligand>
        <name>ATP</name>
        <dbReference type="ChEBI" id="CHEBI:30616"/>
    </ligand>
</feature>
<dbReference type="HAMAP" id="MF_01274">
    <property type="entry name" value="Pantothen_kinase_3"/>
    <property type="match status" value="1"/>
</dbReference>
<evidence type="ECO:0000256" key="3">
    <source>
        <dbReference type="ARBA" id="ARBA00004496"/>
    </source>
</evidence>
<keyword evidence="13 16" id="KW-0173">Coenzyme A biosynthesis</keyword>
<comment type="function">
    <text evidence="16">Catalyzes the phosphorylation of pantothenate (Pan), the first step in CoA biosynthesis.</text>
</comment>
<comment type="pathway">
    <text evidence="4 16">Cofactor biosynthesis; coenzyme A biosynthesis; CoA from (R)-pantothenate: step 1/5.</text>
</comment>
<feature type="binding site" evidence="16">
    <location>
        <position position="115"/>
    </location>
    <ligand>
        <name>K(+)</name>
        <dbReference type="ChEBI" id="CHEBI:29103"/>
    </ligand>
</feature>
<evidence type="ECO:0000313" key="17">
    <source>
        <dbReference type="EMBL" id="QKG79097.1"/>
    </source>
</evidence>
<dbReference type="Gene3D" id="3.30.420.40">
    <property type="match status" value="1"/>
</dbReference>
<keyword evidence="8 16" id="KW-0808">Transferase</keyword>
<dbReference type="EMBL" id="CP041345">
    <property type="protein sequence ID" value="QKG79097.1"/>
    <property type="molecule type" value="Genomic_DNA"/>
</dbReference>
<dbReference type="GO" id="GO:0005524">
    <property type="term" value="F:ATP binding"/>
    <property type="evidence" value="ECO:0007669"/>
    <property type="project" value="UniProtKB-UniRule"/>
</dbReference>
<comment type="subunit">
    <text evidence="5 16">Homodimer.</text>
</comment>
<dbReference type="RefSeq" id="WP_173072615.1">
    <property type="nucleotide sequence ID" value="NZ_CP041345.1"/>
</dbReference>
<evidence type="ECO:0000256" key="16">
    <source>
        <dbReference type="HAMAP-Rule" id="MF_01274"/>
    </source>
</evidence>
<feature type="binding site" evidence="16">
    <location>
        <position position="85"/>
    </location>
    <ligand>
        <name>substrate</name>
    </ligand>
</feature>
<dbReference type="CDD" id="cd24015">
    <property type="entry name" value="ASKHA_NBD_PanK-III"/>
    <property type="match status" value="1"/>
</dbReference>
<feature type="binding site" evidence="16">
    <location>
        <position position="170"/>
    </location>
    <ligand>
        <name>substrate</name>
    </ligand>
</feature>
<dbReference type="GO" id="GO:0015937">
    <property type="term" value="P:coenzyme A biosynthetic process"/>
    <property type="evidence" value="ECO:0007669"/>
    <property type="project" value="UniProtKB-UniRule"/>
</dbReference>
<evidence type="ECO:0000256" key="14">
    <source>
        <dbReference type="ARBA" id="ARBA00038036"/>
    </source>
</evidence>
<evidence type="ECO:0000256" key="7">
    <source>
        <dbReference type="ARBA" id="ARBA00022490"/>
    </source>
</evidence>
<accession>A0A7D3XEX8</accession>
<dbReference type="Proteomes" id="UP000500961">
    <property type="component" value="Chromosome"/>
</dbReference>
<gene>
    <name evidence="16" type="primary">coaX</name>
    <name evidence="17" type="ORF">FHG85_02055</name>
</gene>
<evidence type="ECO:0000256" key="11">
    <source>
        <dbReference type="ARBA" id="ARBA00022840"/>
    </source>
</evidence>
<feature type="binding site" evidence="16">
    <location>
        <position position="118"/>
    </location>
    <ligand>
        <name>ATP</name>
        <dbReference type="ChEBI" id="CHEBI:30616"/>
    </ligand>
</feature>
<name>A0A7D3XEX8_9BACT</name>
<organism evidence="17 18">
    <name type="scientific">Tenuifilum thalassicum</name>
    <dbReference type="NCBI Taxonomy" id="2590900"/>
    <lineage>
        <taxon>Bacteria</taxon>
        <taxon>Pseudomonadati</taxon>
        <taxon>Bacteroidota</taxon>
        <taxon>Bacteroidia</taxon>
        <taxon>Bacteroidales</taxon>
        <taxon>Tenuifilaceae</taxon>
        <taxon>Tenuifilum</taxon>
    </lineage>
</organism>
<evidence type="ECO:0000256" key="6">
    <source>
        <dbReference type="ARBA" id="ARBA00012102"/>
    </source>
</evidence>
<evidence type="ECO:0000256" key="10">
    <source>
        <dbReference type="ARBA" id="ARBA00022777"/>
    </source>
</evidence>
<keyword evidence="10 16" id="KW-0418">Kinase</keyword>
<keyword evidence="7 16" id="KW-0963">Cytoplasm</keyword>
<dbReference type="EC" id="2.7.1.33" evidence="6 16"/>
<dbReference type="PANTHER" id="PTHR34265:SF1">
    <property type="entry name" value="TYPE III PANTOTHENATE KINASE"/>
    <property type="match status" value="1"/>
</dbReference>
<dbReference type="KEGG" id="ttz:FHG85_02055"/>
<keyword evidence="11 16" id="KW-0067">ATP-binding</keyword>
<dbReference type="GO" id="GO:0046872">
    <property type="term" value="F:metal ion binding"/>
    <property type="evidence" value="ECO:0007669"/>
    <property type="project" value="UniProtKB-KW"/>
</dbReference>
<evidence type="ECO:0000256" key="1">
    <source>
        <dbReference type="ARBA" id="ARBA00001206"/>
    </source>
</evidence>
<evidence type="ECO:0000256" key="4">
    <source>
        <dbReference type="ARBA" id="ARBA00005225"/>
    </source>
</evidence>
<evidence type="ECO:0000256" key="8">
    <source>
        <dbReference type="ARBA" id="ARBA00022679"/>
    </source>
</evidence>
<comment type="subcellular location">
    <subcellularLocation>
        <location evidence="3 16">Cytoplasm</location>
    </subcellularLocation>
</comment>
<feature type="active site" description="Proton acceptor" evidence="16">
    <location>
        <position position="94"/>
    </location>
</feature>
<dbReference type="UniPathway" id="UPA00241">
    <property type="reaction ID" value="UER00352"/>
</dbReference>
<protein>
    <recommendedName>
        <fullName evidence="15 16">Type III pantothenate kinase</fullName>
        <ecNumber evidence="6 16">2.7.1.33</ecNumber>
    </recommendedName>
    <alternativeName>
        <fullName evidence="16">PanK-III</fullName>
    </alternativeName>
    <alternativeName>
        <fullName evidence="16">Pantothenic acid kinase</fullName>
    </alternativeName>
</protein>